<sequence>MPTTALGNMVNKKKNKTKQKSVVRWIRSRIGSQGMNMTFSQDNLRDFFSLERTIADNVSVFAYSGLQLIGARNMRNLFDKVPKKFSTTLLALQKLWIICIMNNAHVLCKDTYLDILASSEWAHEAECMSGPLIDQHVMSNLNTESFDYAMEHQKLLAYQWSRPEKKTSPSPRFQGSQLYEGVITGTPADSCTFWMTDPHEKIREYSVRKSEQTGHNASLKNLPYYIESTLTVKEMSTLGNHIY</sequence>
<dbReference type="Proteomes" id="UP000054495">
    <property type="component" value="Unassembled WGS sequence"/>
</dbReference>
<keyword evidence="2" id="KW-1185">Reference proteome</keyword>
<gene>
    <name evidence="1" type="ORF">ANCCEY_06968</name>
</gene>
<proteinExistence type="predicted"/>
<protein>
    <submittedName>
        <fullName evidence="1">Uncharacterized protein</fullName>
    </submittedName>
</protein>
<accession>A0A0D6LQ14</accession>
<reference evidence="1 2" key="1">
    <citation type="submission" date="2013-05" db="EMBL/GenBank/DDBJ databases">
        <title>Draft genome of the parasitic nematode Anyclostoma ceylanicum.</title>
        <authorList>
            <person name="Mitreva M."/>
        </authorList>
    </citation>
    <scope>NUCLEOTIDE SEQUENCE [LARGE SCALE GENOMIC DNA]</scope>
</reference>
<evidence type="ECO:0000313" key="2">
    <source>
        <dbReference type="Proteomes" id="UP000054495"/>
    </source>
</evidence>
<dbReference type="AlphaFoldDB" id="A0A0D6LQ14"/>
<organism evidence="1 2">
    <name type="scientific">Ancylostoma ceylanicum</name>
    <dbReference type="NCBI Taxonomy" id="53326"/>
    <lineage>
        <taxon>Eukaryota</taxon>
        <taxon>Metazoa</taxon>
        <taxon>Ecdysozoa</taxon>
        <taxon>Nematoda</taxon>
        <taxon>Chromadorea</taxon>
        <taxon>Rhabditida</taxon>
        <taxon>Rhabditina</taxon>
        <taxon>Rhabditomorpha</taxon>
        <taxon>Strongyloidea</taxon>
        <taxon>Ancylostomatidae</taxon>
        <taxon>Ancylostomatinae</taxon>
        <taxon>Ancylostoma</taxon>
    </lineage>
</organism>
<dbReference type="EMBL" id="KE124963">
    <property type="protein sequence ID" value="EPB73959.1"/>
    <property type="molecule type" value="Genomic_DNA"/>
</dbReference>
<name>A0A0D6LQ14_9BILA</name>
<evidence type="ECO:0000313" key="1">
    <source>
        <dbReference type="EMBL" id="EPB73959.1"/>
    </source>
</evidence>